<evidence type="ECO:0000313" key="1">
    <source>
        <dbReference type="EMBL" id="CRK88722.1"/>
    </source>
</evidence>
<gene>
    <name evidence="1" type="ORF">CLUMA_CG002747</name>
</gene>
<dbReference type="EMBL" id="CVRI01000010">
    <property type="protein sequence ID" value="CRK88722.1"/>
    <property type="molecule type" value="Genomic_DNA"/>
</dbReference>
<sequence length="75" mass="8954">MTQNSFGNIYEGVACSTSYSSRNEAELRHRQKNGFRLKRYAFVAYIDRFSIQTKHNFPNCPTLNERNNFTIEWKR</sequence>
<dbReference type="Proteomes" id="UP000183832">
    <property type="component" value="Unassembled WGS sequence"/>
</dbReference>
<name>A0A1J1HMG4_9DIPT</name>
<evidence type="ECO:0000313" key="2">
    <source>
        <dbReference type="Proteomes" id="UP000183832"/>
    </source>
</evidence>
<keyword evidence="2" id="KW-1185">Reference proteome</keyword>
<accession>A0A1J1HMG4</accession>
<organism evidence="1 2">
    <name type="scientific">Clunio marinus</name>
    <dbReference type="NCBI Taxonomy" id="568069"/>
    <lineage>
        <taxon>Eukaryota</taxon>
        <taxon>Metazoa</taxon>
        <taxon>Ecdysozoa</taxon>
        <taxon>Arthropoda</taxon>
        <taxon>Hexapoda</taxon>
        <taxon>Insecta</taxon>
        <taxon>Pterygota</taxon>
        <taxon>Neoptera</taxon>
        <taxon>Endopterygota</taxon>
        <taxon>Diptera</taxon>
        <taxon>Nematocera</taxon>
        <taxon>Chironomoidea</taxon>
        <taxon>Chironomidae</taxon>
        <taxon>Clunio</taxon>
    </lineage>
</organism>
<dbReference type="AlphaFoldDB" id="A0A1J1HMG4"/>
<proteinExistence type="predicted"/>
<protein>
    <submittedName>
        <fullName evidence="1">CLUMA_CG002747, isoform A</fullName>
    </submittedName>
</protein>
<reference evidence="1 2" key="1">
    <citation type="submission" date="2015-04" db="EMBL/GenBank/DDBJ databases">
        <authorList>
            <person name="Syromyatnikov M.Y."/>
            <person name="Popov V.N."/>
        </authorList>
    </citation>
    <scope>NUCLEOTIDE SEQUENCE [LARGE SCALE GENOMIC DNA]</scope>
</reference>